<dbReference type="PROSITE" id="PS00028">
    <property type="entry name" value="ZINC_FINGER_C2H2_1"/>
    <property type="match status" value="2"/>
</dbReference>
<evidence type="ECO:0000313" key="4">
    <source>
        <dbReference type="Proteomes" id="UP000835052"/>
    </source>
</evidence>
<dbReference type="EMBL" id="CAJGYM010000139">
    <property type="protein sequence ID" value="CAD6198791.1"/>
    <property type="molecule type" value="Genomic_DNA"/>
</dbReference>
<evidence type="ECO:0000259" key="2">
    <source>
        <dbReference type="PROSITE" id="PS50157"/>
    </source>
</evidence>
<dbReference type="AlphaFoldDB" id="A0A8S1HW69"/>
<sequence length="212" mass="24751">MADNEAKARKKLEEAEKKMPERRRLFWKIIQRWRVGPSEQENYVNEESESDYAQEDEAFCCDVEGCLASLRSEFDAEQHYALVHAHQCSVCGKSFFNGHVLDIHLEESHDPMFATRLDRSPPGSLLFRCLHVDCPIKFTNRRSRDEHSRIIHKIQLFEGKRCRPDLSDELGQRLSLSSRPQPEPSSWRVAQGLPSQRRTIAVAKRRFKNRTD</sequence>
<feature type="domain" description="C2H2-type" evidence="2">
    <location>
        <begin position="86"/>
        <end position="109"/>
    </location>
</feature>
<dbReference type="InterPro" id="IPR013087">
    <property type="entry name" value="Znf_C2H2_type"/>
</dbReference>
<gene>
    <name evidence="3" type="ORF">CAUJ_LOCUS14697</name>
</gene>
<protein>
    <recommendedName>
        <fullName evidence="2">C2H2-type domain-containing protein</fullName>
    </recommendedName>
</protein>
<organism evidence="3 4">
    <name type="scientific">Caenorhabditis auriculariae</name>
    <dbReference type="NCBI Taxonomy" id="2777116"/>
    <lineage>
        <taxon>Eukaryota</taxon>
        <taxon>Metazoa</taxon>
        <taxon>Ecdysozoa</taxon>
        <taxon>Nematoda</taxon>
        <taxon>Chromadorea</taxon>
        <taxon>Rhabditida</taxon>
        <taxon>Rhabditina</taxon>
        <taxon>Rhabditomorpha</taxon>
        <taxon>Rhabditoidea</taxon>
        <taxon>Rhabditidae</taxon>
        <taxon>Peloderinae</taxon>
        <taxon>Caenorhabditis</taxon>
    </lineage>
</organism>
<dbReference type="PANTHER" id="PTHR21354">
    <property type="entry name" value="ZINC FINGER PROTEIN 511"/>
    <property type="match status" value="1"/>
</dbReference>
<dbReference type="PROSITE" id="PS50157">
    <property type="entry name" value="ZINC_FINGER_C2H2_2"/>
    <property type="match status" value="1"/>
</dbReference>
<reference evidence="3" key="1">
    <citation type="submission" date="2020-10" db="EMBL/GenBank/DDBJ databases">
        <authorList>
            <person name="Kikuchi T."/>
        </authorList>
    </citation>
    <scope>NUCLEOTIDE SEQUENCE</scope>
    <source>
        <strain evidence="3">NKZ352</strain>
    </source>
</reference>
<accession>A0A8S1HW69</accession>
<evidence type="ECO:0000256" key="1">
    <source>
        <dbReference type="PROSITE-ProRule" id="PRU00042"/>
    </source>
</evidence>
<keyword evidence="1" id="KW-0862">Zinc</keyword>
<evidence type="ECO:0000313" key="3">
    <source>
        <dbReference type="EMBL" id="CAD6198791.1"/>
    </source>
</evidence>
<comment type="caution">
    <text evidence="3">The sequence shown here is derived from an EMBL/GenBank/DDBJ whole genome shotgun (WGS) entry which is preliminary data.</text>
</comment>
<keyword evidence="1" id="KW-0863">Zinc-finger</keyword>
<dbReference type="GO" id="GO:0008270">
    <property type="term" value="F:zinc ion binding"/>
    <property type="evidence" value="ECO:0007669"/>
    <property type="project" value="UniProtKB-KW"/>
</dbReference>
<dbReference type="Gene3D" id="3.30.160.60">
    <property type="entry name" value="Classic Zinc Finger"/>
    <property type="match status" value="1"/>
</dbReference>
<keyword evidence="4" id="KW-1185">Reference proteome</keyword>
<dbReference type="Proteomes" id="UP000835052">
    <property type="component" value="Unassembled WGS sequence"/>
</dbReference>
<dbReference type="PANTHER" id="PTHR21354:SF0">
    <property type="entry name" value="ZINC FINGER PROTEIN 511"/>
    <property type="match status" value="1"/>
</dbReference>
<keyword evidence="1" id="KW-0479">Metal-binding</keyword>
<dbReference type="SMART" id="SM00355">
    <property type="entry name" value="ZnF_C2H2"/>
    <property type="match status" value="3"/>
</dbReference>
<name>A0A8S1HW69_9PELO</name>
<dbReference type="OrthoDB" id="18440at2759"/>
<dbReference type="InterPro" id="IPR039258">
    <property type="entry name" value="ZNF511"/>
</dbReference>
<proteinExistence type="predicted"/>